<organism evidence="1">
    <name type="scientific">Opuntia streptacantha</name>
    <name type="common">Prickly pear cactus</name>
    <name type="synonym">Opuntia cardona</name>
    <dbReference type="NCBI Taxonomy" id="393608"/>
    <lineage>
        <taxon>Eukaryota</taxon>
        <taxon>Viridiplantae</taxon>
        <taxon>Streptophyta</taxon>
        <taxon>Embryophyta</taxon>
        <taxon>Tracheophyta</taxon>
        <taxon>Spermatophyta</taxon>
        <taxon>Magnoliopsida</taxon>
        <taxon>eudicotyledons</taxon>
        <taxon>Gunneridae</taxon>
        <taxon>Pentapetalae</taxon>
        <taxon>Caryophyllales</taxon>
        <taxon>Cactineae</taxon>
        <taxon>Cactaceae</taxon>
        <taxon>Opuntioideae</taxon>
        <taxon>Opuntia</taxon>
    </lineage>
</organism>
<dbReference type="EMBL" id="GISG01278984">
    <property type="protein sequence ID" value="MBA4678315.1"/>
    <property type="molecule type" value="Transcribed_RNA"/>
</dbReference>
<reference evidence="1" key="2">
    <citation type="submission" date="2020-07" db="EMBL/GenBank/DDBJ databases">
        <authorList>
            <person name="Vera ALvarez R."/>
            <person name="Arias-Moreno D.M."/>
            <person name="Jimenez-Jacinto V."/>
            <person name="Jimenez-Bremont J.F."/>
            <person name="Swaminathan K."/>
            <person name="Moose S.P."/>
            <person name="Guerrero-Gonzalez M.L."/>
            <person name="Marino-Ramirez L."/>
            <person name="Landsman D."/>
            <person name="Rodriguez-Kessler M."/>
            <person name="Delgado-Sanchez P."/>
        </authorList>
    </citation>
    <scope>NUCLEOTIDE SEQUENCE</scope>
    <source>
        <tissue evidence="1">Cladode</tissue>
    </source>
</reference>
<evidence type="ECO:0000313" key="1">
    <source>
        <dbReference type="EMBL" id="MBA4678315.1"/>
    </source>
</evidence>
<reference evidence="1" key="1">
    <citation type="journal article" date="2013" name="J. Plant Res.">
        <title>Effect of fungi and light on seed germination of three Opuntia species from semiarid lands of central Mexico.</title>
        <authorList>
            <person name="Delgado-Sanchez P."/>
            <person name="Jimenez-Bremont J.F."/>
            <person name="Guerrero-Gonzalez Mde L."/>
            <person name="Flores J."/>
        </authorList>
    </citation>
    <scope>NUCLEOTIDE SEQUENCE</scope>
    <source>
        <tissue evidence="1">Cladode</tissue>
    </source>
</reference>
<accession>A0A7C9B0L5</accession>
<proteinExistence type="predicted"/>
<protein>
    <submittedName>
        <fullName evidence="1">Uncharacterized protein</fullName>
    </submittedName>
</protein>
<sequence length="106" mass="11858">MATTGFKSSVAYKLCPQTTSSCMINFLKKNAKEIFGYATAGRNIDMKSCFLVKFFLLISSLMISNASLRENECPPQEPKNIFISRFPQIHCDLLVPFPTLVVCPTL</sequence>
<name>A0A7C9B0L5_OPUST</name>
<dbReference type="AlphaFoldDB" id="A0A7C9B0L5"/>